<keyword evidence="5" id="KW-0418">Kinase</keyword>
<evidence type="ECO:0000256" key="8">
    <source>
        <dbReference type="ARBA" id="ARBA00048679"/>
    </source>
</evidence>
<dbReference type="PANTHER" id="PTHR47634">
    <property type="entry name" value="PROTEIN KINASE DOMAIN-CONTAINING PROTEIN-RELATED"/>
    <property type="match status" value="1"/>
</dbReference>
<evidence type="ECO:0000256" key="1">
    <source>
        <dbReference type="ARBA" id="ARBA00012513"/>
    </source>
</evidence>
<dbReference type="SUPFAM" id="SSF56112">
    <property type="entry name" value="Protein kinase-like (PK-like)"/>
    <property type="match status" value="1"/>
</dbReference>
<dbReference type="PROSITE" id="PS00107">
    <property type="entry name" value="PROTEIN_KINASE_ATP"/>
    <property type="match status" value="1"/>
</dbReference>
<evidence type="ECO:0000256" key="6">
    <source>
        <dbReference type="ARBA" id="ARBA00022840"/>
    </source>
</evidence>
<dbReference type="Proteomes" id="UP000824596">
    <property type="component" value="Unassembled WGS sequence"/>
</dbReference>
<keyword evidence="3" id="KW-0808">Transferase</keyword>
<evidence type="ECO:0000256" key="3">
    <source>
        <dbReference type="ARBA" id="ARBA00022679"/>
    </source>
</evidence>
<dbReference type="PROSITE" id="PS50011">
    <property type="entry name" value="PROTEIN_KINASE_DOM"/>
    <property type="match status" value="1"/>
</dbReference>
<feature type="domain" description="Protein kinase" evidence="10">
    <location>
        <begin position="38"/>
        <end position="171"/>
    </location>
</feature>
<evidence type="ECO:0000256" key="5">
    <source>
        <dbReference type="ARBA" id="ARBA00022777"/>
    </source>
</evidence>
<dbReference type="InterPro" id="IPR011009">
    <property type="entry name" value="Kinase-like_dom_sf"/>
</dbReference>
<evidence type="ECO:0000256" key="4">
    <source>
        <dbReference type="ARBA" id="ARBA00022741"/>
    </source>
</evidence>
<evidence type="ECO:0000256" key="2">
    <source>
        <dbReference type="ARBA" id="ARBA00022527"/>
    </source>
</evidence>
<comment type="catalytic activity">
    <reaction evidence="7">
        <text>L-threonyl-[protein] + ATP = O-phospho-L-threonyl-[protein] + ADP + H(+)</text>
        <dbReference type="Rhea" id="RHEA:46608"/>
        <dbReference type="Rhea" id="RHEA-COMP:11060"/>
        <dbReference type="Rhea" id="RHEA-COMP:11605"/>
        <dbReference type="ChEBI" id="CHEBI:15378"/>
        <dbReference type="ChEBI" id="CHEBI:30013"/>
        <dbReference type="ChEBI" id="CHEBI:30616"/>
        <dbReference type="ChEBI" id="CHEBI:61977"/>
        <dbReference type="ChEBI" id="CHEBI:456216"/>
        <dbReference type="EC" id="2.7.11.1"/>
    </reaction>
</comment>
<feature type="binding site" evidence="9">
    <location>
        <position position="67"/>
    </location>
    <ligand>
        <name>ATP</name>
        <dbReference type="ChEBI" id="CHEBI:30616"/>
    </ligand>
</feature>
<dbReference type="GeneID" id="68354060"/>
<dbReference type="EC" id="2.7.11.1" evidence="1"/>
<dbReference type="AlphaFoldDB" id="A0A9P8SIR9"/>
<evidence type="ECO:0000256" key="7">
    <source>
        <dbReference type="ARBA" id="ARBA00047899"/>
    </source>
</evidence>
<evidence type="ECO:0000259" key="10">
    <source>
        <dbReference type="PROSITE" id="PS50011"/>
    </source>
</evidence>
<dbReference type="OrthoDB" id="5979581at2759"/>
<dbReference type="GO" id="GO:0000245">
    <property type="term" value="P:spliceosomal complex assembly"/>
    <property type="evidence" value="ECO:0007669"/>
    <property type="project" value="TreeGrafter"/>
</dbReference>
<evidence type="ECO:0000313" key="11">
    <source>
        <dbReference type="EMBL" id="KAH0964503.1"/>
    </source>
</evidence>
<organism evidence="11 12">
    <name type="scientific">Hirsutella rhossiliensis</name>
    <dbReference type="NCBI Taxonomy" id="111463"/>
    <lineage>
        <taxon>Eukaryota</taxon>
        <taxon>Fungi</taxon>
        <taxon>Dikarya</taxon>
        <taxon>Ascomycota</taxon>
        <taxon>Pezizomycotina</taxon>
        <taxon>Sordariomycetes</taxon>
        <taxon>Hypocreomycetidae</taxon>
        <taxon>Hypocreales</taxon>
        <taxon>Ophiocordycipitaceae</taxon>
        <taxon>Hirsutella</taxon>
    </lineage>
</organism>
<sequence>MSAPPVEYEYIHGVEHLSDYRKGGYHLVHINHRLDKRYGIVYKLGHGAFSTAWLAVDEKTAKYVAIKLSTAKADRNEVDILSQITQSTSSCSTGQDKSSLLPVVLDRFQVRGPNGTHTCLLDVARSLAGQLAIAVSLVHATGYAHGDLHLGNILLQLPSSLNAFSIEQLSN</sequence>
<dbReference type="GO" id="GO:0004674">
    <property type="term" value="F:protein serine/threonine kinase activity"/>
    <property type="evidence" value="ECO:0007669"/>
    <property type="project" value="UniProtKB-KW"/>
</dbReference>
<evidence type="ECO:0000256" key="9">
    <source>
        <dbReference type="PROSITE-ProRule" id="PRU10141"/>
    </source>
</evidence>
<dbReference type="PANTHER" id="PTHR47634:SF9">
    <property type="entry name" value="PROTEIN KINASE DOMAIN-CONTAINING PROTEIN-RELATED"/>
    <property type="match status" value="1"/>
</dbReference>
<keyword evidence="2" id="KW-0723">Serine/threonine-protein kinase</keyword>
<keyword evidence="12" id="KW-1185">Reference proteome</keyword>
<keyword evidence="4 9" id="KW-0547">Nucleotide-binding</keyword>
<evidence type="ECO:0000313" key="12">
    <source>
        <dbReference type="Proteomes" id="UP000824596"/>
    </source>
</evidence>
<comment type="caution">
    <text evidence="11">The sequence shown here is derived from an EMBL/GenBank/DDBJ whole genome shotgun (WGS) entry which is preliminary data.</text>
</comment>
<accession>A0A9P8SIR9</accession>
<dbReference type="EMBL" id="JAIZPD010000004">
    <property type="protein sequence ID" value="KAH0964503.1"/>
    <property type="molecule type" value="Genomic_DNA"/>
</dbReference>
<proteinExistence type="predicted"/>
<dbReference type="GO" id="GO:0005524">
    <property type="term" value="F:ATP binding"/>
    <property type="evidence" value="ECO:0007669"/>
    <property type="project" value="UniProtKB-UniRule"/>
</dbReference>
<keyword evidence="6 9" id="KW-0067">ATP-binding</keyword>
<protein>
    <recommendedName>
        <fullName evidence="1">non-specific serine/threonine protein kinase</fullName>
        <ecNumber evidence="1">2.7.11.1</ecNumber>
    </recommendedName>
</protein>
<dbReference type="GO" id="GO:0050684">
    <property type="term" value="P:regulation of mRNA processing"/>
    <property type="evidence" value="ECO:0007669"/>
    <property type="project" value="TreeGrafter"/>
</dbReference>
<dbReference type="InterPro" id="IPR017441">
    <property type="entry name" value="Protein_kinase_ATP_BS"/>
</dbReference>
<dbReference type="RefSeq" id="XP_044722016.1">
    <property type="nucleotide sequence ID" value="XM_044863402.1"/>
</dbReference>
<gene>
    <name evidence="11" type="ORF">HRG_04931</name>
</gene>
<dbReference type="Gene3D" id="3.30.200.20">
    <property type="entry name" value="Phosphorylase Kinase, domain 1"/>
    <property type="match status" value="1"/>
</dbReference>
<reference evidence="11" key="1">
    <citation type="submission" date="2021-09" db="EMBL/GenBank/DDBJ databases">
        <title>A high-quality genome of the endoparasitic fungus Hirsutella rhossiliensis with a comparison of Hirsutella genomes reveals transposable elements contributing to genome size variation.</title>
        <authorList>
            <person name="Lin R."/>
            <person name="Jiao Y."/>
            <person name="Sun X."/>
            <person name="Ling J."/>
            <person name="Xie B."/>
            <person name="Cheng X."/>
        </authorList>
    </citation>
    <scope>NUCLEOTIDE SEQUENCE</scope>
    <source>
        <strain evidence="11">HR02</strain>
    </source>
</reference>
<dbReference type="InterPro" id="IPR000719">
    <property type="entry name" value="Prot_kinase_dom"/>
</dbReference>
<comment type="catalytic activity">
    <reaction evidence="8">
        <text>L-seryl-[protein] + ATP = O-phospho-L-seryl-[protein] + ADP + H(+)</text>
        <dbReference type="Rhea" id="RHEA:17989"/>
        <dbReference type="Rhea" id="RHEA-COMP:9863"/>
        <dbReference type="Rhea" id="RHEA-COMP:11604"/>
        <dbReference type="ChEBI" id="CHEBI:15378"/>
        <dbReference type="ChEBI" id="CHEBI:29999"/>
        <dbReference type="ChEBI" id="CHEBI:30616"/>
        <dbReference type="ChEBI" id="CHEBI:83421"/>
        <dbReference type="ChEBI" id="CHEBI:456216"/>
        <dbReference type="EC" id="2.7.11.1"/>
    </reaction>
</comment>
<dbReference type="InterPro" id="IPR051334">
    <property type="entry name" value="SRPK"/>
</dbReference>
<name>A0A9P8SIR9_9HYPO</name>